<evidence type="ECO:0000313" key="8">
    <source>
        <dbReference type="RefSeq" id="XP_018464862.1"/>
    </source>
</evidence>
<dbReference type="PANTHER" id="PTHR46057">
    <property type="entry name" value="FCS-LIKE ZINC FINGER 1-RELATED"/>
    <property type="match status" value="1"/>
</dbReference>
<dbReference type="OrthoDB" id="1916924at2759"/>
<evidence type="ECO:0000256" key="2">
    <source>
        <dbReference type="ARBA" id="ARBA00022723"/>
    </source>
</evidence>
<reference evidence="8" key="2">
    <citation type="submission" date="2025-08" db="UniProtKB">
        <authorList>
            <consortium name="RefSeq"/>
        </authorList>
    </citation>
    <scope>IDENTIFICATION</scope>
    <source>
        <tissue evidence="8">Leaf</tissue>
    </source>
</reference>
<dbReference type="InterPro" id="IPR013088">
    <property type="entry name" value="Znf_NHR/GATA"/>
</dbReference>
<evidence type="ECO:0000259" key="6">
    <source>
        <dbReference type="PROSITE" id="PS51795"/>
    </source>
</evidence>
<evidence type="ECO:0000313" key="7">
    <source>
        <dbReference type="Proteomes" id="UP000504610"/>
    </source>
</evidence>
<organism evidence="7 8">
    <name type="scientific">Raphanus sativus</name>
    <name type="common">Radish</name>
    <name type="synonym">Raphanus raphanistrum var. sativus</name>
    <dbReference type="NCBI Taxonomy" id="3726"/>
    <lineage>
        <taxon>Eukaryota</taxon>
        <taxon>Viridiplantae</taxon>
        <taxon>Streptophyta</taxon>
        <taxon>Embryophyta</taxon>
        <taxon>Tracheophyta</taxon>
        <taxon>Spermatophyta</taxon>
        <taxon>Magnoliopsida</taxon>
        <taxon>eudicotyledons</taxon>
        <taxon>Gunneridae</taxon>
        <taxon>Pentapetalae</taxon>
        <taxon>rosids</taxon>
        <taxon>malvids</taxon>
        <taxon>Brassicales</taxon>
        <taxon>Brassicaceae</taxon>
        <taxon>Brassiceae</taxon>
        <taxon>Raphanus</taxon>
    </lineage>
</organism>
<protein>
    <submittedName>
        <fullName evidence="8">FCS-Like Zinc finger 1-like</fullName>
    </submittedName>
</protein>
<reference evidence="7" key="1">
    <citation type="journal article" date="2019" name="Database">
        <title>The radish genome database (RadishGD): an integrated information resource for radish genomics.</title>
        <authorList>
            <person name="Yu H.J."/>
            <person name="Baek S."/>
            <person name="Lee Y.J."/>
            <person name="Cho A."/>
            <person name="Mun J.H."/>
        </authorList>
    </citation>
    <scope>NUCLEOTIDE SEQUENCE [LARGE SCALE GENOMIC DNA]</scope>
    <source>
        <strain evidence="7">cv. WK10039</strain>
    </source>
</reference>
<evidence type="ECO:0000256" key="5">
    <source>
        <dbReference type="SAM" id="MobiDB-lite"/>
    </source>
</evidence>
<dbReference type="InterPro" id="IPR044533">
    <property type="entry name" value="FLZ1/2/3"/>
</dbReference>
<proteinExistence type="inferred from homology"/>
<comment type="similarity">
    <text evidence="1">Belongs to the FLZ family.</text>
</comment>
<keyword evidence="2" id="KW-0479">Metal-binding</keyword>
<accession>A0A6J0LXR9</accession>
<dbReference type="Gene3D" id="3.30.50.10">
    <property type="entry name" value="Erythroid Transcription Factor GATA-1, subunit A"/>
    <property type="match status" value="1"/>
</dbReference>
<keyword evidence="7" id="KW-1185">Reference proteome</keyword>
<evidence type="ECO:0000256" key="3">
    <source>
        <dbReference type="ARBA" id="ARBA00022771"/>
    </source>
</evidence>
<gene>
    <name evidence="8" type="primary">LOC108836161</name>
</gene>
<dbReference type="KEGG" id="rsz:108836161"/>
<dbReference type="PANTHER" id="PTHR46057:SF34">
    <property type="entry name" value="FLZ-TYPE DOMAIN-CONTAINING PROTEIN"/>
    <property type="match status" value="1"/>
</dbReference>
<dbReference type="GO" id="GO:0006355">
    <property type="term" value="P:regulation of DNA-templated transcription"/>
    <property type="evidence" value="ECO:0007669"/>
    <property type="project" value="InterPro"/>
</dbReference>
<dbReference type="Pfam" id="PF04570">
    <property type="entry name" value="zf-FLZ"/>
    <property type="match status" value="1"/>
</dbReference>
<feature type="domain" description="FLZ-type" evidence="6">
    <location>
        <begin position="91"/>
        <end position="134"/>
    </location>
</feature>
<keyword evidence="3" id="KW-0862">Zinc</keyword>
<dbReference type="PROSITE" id="PS51795">
    <property type="entry name" value="ZF_FLZ"/>
    <property type="match status" value="1"/>
</dbReference>
<evidence type="ECO:0000256" key="4">
    <source>
        <dbReference type="PROSITE-ProRule" id="PRU01131"/>
    </source>
</evidence>
<dbReference type="GeneID" id="108836161"/>
<dbReference type="RefSeq" id="XP_018464862.1">
    <property type="nucleotide sequence ID" value="XM_018609360.2"/>
</dbReference>
<feature type="region of interest" description="Disordered" evidence="5">
    <location>
        <begin position="129"/>
        <end position="175"/>
    </location>
</feature>
<dbReference type="AlphaFoldDB" id="A0A6J0LXR9"/>
<dbReference type="GO" id="GO:0008270">
    <property type="term" value="F:zinc ion binding"/>
    <property type="evidence" value="ECO:0007669"/>
    <property type="project" value="UniProtKB-KW"/>
</dbReference>
<evidence type="ECO:0000256" key="1">
    <source>
        <dbReference type="ARBA" id="ARBA00009374"/>
    </source>
</evidence>
<name>A0A6J0LXR9_RAPSA</name>
<dbReference type="InterPro" id="IPR007650">
    <property type="entry name" value="Zf-FLZ_dom"/>
</dbReference>
<sequence length="175" mass="20205">MDASSRKPYFIEEEDDDMASSLSEMEAGFSGSNSLNGVVSRPLSYTSLRNTNYCHNTYTHGYYYHQYSVSSPRSVVSRRFHDFRLDNQQPHYLDSCFLCKKPLHNRDIYMYRGDTPFCSEECRQEQIERDEAEEKRKNLSYSVKSAMRRKEQRSSSSSPTRSGGYAFHNGPVAAA</sequence>
<dbReference type="Proteomes" id="UP000504610">
    <property type="component" value="Chromosome 9"/>
</dbReference>
<keyword evidence="3" id="KW-0863">Zinc-finger</keyword>
<feature type="zinc finger region" description="FLZ-type" evidence="4">
    <location>
        <begin position="91"/>
        <end position="134"/>
    </location>
</feature>